<sequence>MNFIFILNENYGYNLKDHRLIYIDQKSKLTLVTPDWLVAGPSLVNCRKYVSRHGALTETVNWWRMIYHHSLHWFPSFSRADLSFFFFLRLSSLSPSPSSSKHNWPDSLQP</sequence>
<dbReference type="AlphaFoldDB" id="A0AAN7LYK2"/>
<evidence type="ECO:0000313" key="2">
    <source>
        <dbReference type="Proteomes" id="UP001346149"/>
    </source>
</evidence>
<dbReference type="EMBL" id="JAXQNO010000007">
    <property type="protein sequence ID" value="KAK4794847.1"/>
    <property type="molecule type" value="Genomic_DNA"/>
</dbReference>
<reference evidence="1 2" key="1">
    <citation type="journal article" date="2023" name="Hortic Res">
        <title>Pangenome of water caltrop reveals structural variations and asymmetric subgenome divergence after allopolyploidization.</title>
        <authorList>
            <person name="Zhang X."/>
            <person name="Chen Y."/>
            <person name="Wang L."/>
            <person name="Yuan Y."/>
            <person name="Fang M."/>
            <person name="Shi L."/>
            <person name="Lu R."/>
            <person name="Comes H.P."/>
            <person name="Ma Y."/>
            <person name="Chen Y."/>
            <person name="Huang G."/>
            <person name="Zhou Y."/>
            <person name="Zheng Z."/>
            <person name="Qiu Y."/>
        </authorList>
    </citation>
    <scope>NUCLEOTIDE SEQUENCE [LARGE SCALE GENOMIC DNA]</scope>
    <source>
        <strain evidence="1">F231</strain>
    </source>
</reference>
<organism evidence="1 2">
    <name type="scientific">Trapa natans</name>
    <name type="common">Water chestnut</name>
    <dbReference type="NCBI Taxonomy" id="22666"/>
    <lineage>
        <taxon>Eukaryota</taxon>
        <taxon>Viridiplantae</taxon>
        <taxon>Streptophyta</taxon>
        <taxon>Embryophyta</taxon>
        <taxon>Tracheophyta</taxon>
        <taxon>Spermatophyta</taxon>
        <taxon>Magnoliopsida</taxon>
        <taxon>eudicotyledons</taxon>
        <taxon>Gunneridae</taxon>
        <taxon>Pentapetalae</taxon>
        <taxon>rosids</taxon>
        <taxon>malvids</taxon>
        <taxon>Myrtales</taxon>
        <taxon>Lythraceae</taxon>
        <taxon>Trapa</taxon>
    </lineage>
</organism>
<gene>
    <name evidence="1" type="ORF">SAY86_012841</name>
</gene>
<name>A0AAN7LYK2_TRANT</name>
<evidence type="ECO:0000313" key="1">
    <source>
        <dbReference type="EMBL" id="KAK4794847.1"/>
    </source>
</evidence>
<keyword evidence="2" id="KW-1185">Reference proteome</keyword>
<protein>
    <submittedName>
        <fullName evidence="1">Uncharacterized protein</fullName>
    </submittedName>
</protein>
<dbReference type="Proteomes" id="UP001346149">
    <property type="component" value="Unassembled WGS sequence"/>
</dbReference>
<accession>A0AAN7LYK2</accession>
<comment type="caution">
    <text evidence="1">The sequence shown here is derived from an EMBL/GenBank/DDBJ whole genome shotgun (WGS) entry which is preliminary data.</text>
</comment>
<proteinExistence type="predicted"/>